<dbReference type="SUPFAM" id="SSF52833">
    <property type="entry name" value="Thioredoxin-like"/>
    <property type="match status" value="1"/>
</dbReference>
<reference evidence="3" key="2">
    <citation type="submission" date="2025-08" db="UniProtKB">
        <authorList>
            <consortium name="RefSeq"/>
        </authorList>
    </citation>
    <scope>IDENTIFICATION</scope>
    <source>
        <tissue evidence="3">Leaf</tissue>
    </source>
</reference>
<dbReference type="PROSITE" id="PS51352">
    <property type="entry name" value="THIOREDOXIN_2"/>
    <property type="match status" value="1"/>
</dbReference>
<dbReference type="Proteomes" id="UP000813463">
    <property type="component" value="Chromosome 5"/>
</dbReference>
<dbReference type="KEGG" id="soe:110804347"/>
<evidence type="ECO:0000313" key="2">
    <source>
        <dbReference type="Proteomes" id="UP000813463"/>
    </source>
</evidence>
<dbReference type="Pfam" id="PF00085">
    <property type="entry name" value="Thioredoxin"/>
    <property type="match status" value="1"/>
</dbReference>
<dbReference type="GeneID" id="110804347"/>
<dbReference type="InterPro" id="IPR013766">
    <property type="entry name" value="Thioredoxin_domain"/>
</dbReference>
<dbReference type="CDD" id="cd02947">
    <property type="entry name" value="TRX_family"/>
    <property type="match status" value="1"/>
</dbReference>
<accession>A0A9R0JES9</accession>
<feature type="domain" description="Thioredoxin" evidence="1">
    <location>
        <begin position="5"/>
        <end position="137"/>
    </location>
</feature>
<dbReference type="AlphaFoldDB" id="A0A9R0JES9"/>
<dbReference type="InterPro" id="IPR017937">
    <property type="entry name" value="Thioredoxin_CS"/>
</dbReference>
<reference evidence="2" key="1">
    <citation type="journal article" date="2021" name="Nat. Commun.">
        <title>Genomic analyses provide insights into spinach domestication and the genetic basis of agronomic traits.</title>
        <authorList>
            <person name="Cai X."/>
            <person name="Sun X."/>
            <person name="Xu C."/>
            <person name="Sun H."/>
            <person name="Wang X."/>
            <person name="Ge C."/>
            <person name="Zhang Z."/>
            <person name="Wang Q."/>
            <person name="Fei Z."/>
            <person name="Jiao C."/>
            <person name="Wang Q."/>
        </authorList>
    </citation>
    <scope>NUCLEOTIDE SEQUENCE [LARGE SCALE GENOMIC DNA]</scope>
    <source>
        <strain evidence="2">cv. Varoflay</strain>
    </source>
</reference>
<dbReference type="RefSeq" id="XP_021865623.2">
    <property type="nucleotide sequence ID" value="XM_022009931.2"/>
</dbReference>
<evidence type="ECO:0000313" key="3">
    <source>
        <dbReference type="RefSeq" id="XP_021865623.2"/>
    </source>
</evidence>
<name>A0A9R0JES9_SPIOL</name>
<organism evidence="2 3">
    <name type="scientific">Spinacia oleracea</name>
    <name type="common">Spinach</name>
    <dbReference type="NCBI Taxonomy" id="3562"/>
    <lineage>
        <taxon>Eukaryota</taxon>
        <taxon>Viridiplantae</taxon>
        <taxon>Streptophyta</taxon>
        <taxon>Embryophyta</taxon>
        <taxon>Tracheophyta</taxon>
        <taxon>Spermatophyta</taxon>
        <taxon>Magnoliopsida</taxon>
        <taxon>eudicotyledons</taxon>
        <taxon>Gunneridae</taxon>
        <taxon>Pentapetalae</taxon>
        <taxon>Caryophyllales</taxon>
        <taxon>Chenopodiaceae</taxon>
        <taxon>Chenopodioideae</taxon>
        <taxon>Anserineae</taxon>
        <taxon>Spinacia</taxon>
    </lineage>
</organism>
<dbReference type="PANTHER" id="PTHR10438:SF434">
    <property type="entry name" value="THIOREDOXIN H9"/>
    <property type="match status" value="1"/>
</dbReference>
<keyword evidence="2" id="KW-1185">Reference proteome</keyword>
<dbReference type="PANTHER" id="PTHR10438">
    <property type="entry name" value="THIOREDOXIN"/>
    <property type="match status" value="1"/>
</dbReference>
<sequence length="137" mass="15192">MGLCASRDDDGDDSSAHYIMADGNVHLITTMAAWEEKLMLANQQDKIIIANFSAAWCGPCKIIASYYSELSRKYTSLMFLTIDVDELPDLSTSFDIKATPSFFFLQNGQEIDKLVGSNKVELLKKITAVVDAQGRPF</sequence>
<dbReference type="PROSITE" id="PS00194">
    <property type="entry name" value="THIOREDOXIN_1"/>
    <property type="match status" value="1"/>
</dbReference>
<evidence type="ECO:0000259" key="1">
    <source>
        <dbReference type="PROSITE" id="PS51352"/>
    </source>
</evidence>
<gene>
    <name evidence="3" type="primary">LOC110804347</name>
</gene>
<dbReference type="InterPro" id="IPR050620">
    <property type="entry name" value="Thioredoxin_H-type-like"/>
</dbReference>
<dbReference type="InterPro" id="IPR036249">
    <property type="entry name" value="Thioredoxin-like_sf"/>
</dbReference>
<proteinExistence type="predicted"/>
<protein>
    <submittedName>
        <fullName evidence="3">Thioredoxin H-type</fullName>
    </submittedName>
</protein>
<dbReference type="Gene3D" id="3.40.30.10">
    <property type="entry name" value="Glutaredoxin"/>
    <property type="match status" value="1"/>
</dbReference>